<proteinExistence type="predicted"/>
<dbReference type="Proteomes" id="UP000789860">
    <property type="component" value="Unassembled WGS sequence"/>
</dbReference>
<comment type="caution">
    <text evidence="1">The sequence shown here is derived from an EMBL/GenBank/DDBJ whole genome shotgun (WGS) entry which is preliminary data.</text>
</comment>
<feature type="non-terminal residue" evidence="1">
    <location>
        <position position="1"/>
    </location>
</feature>
<gene>
    <name evidence="1" type="ORF">SCALOS_LOCUS4802</name>
</gene>
<feature type="non-terminal residue" evidence="1">
    <location>
        <position position="1133"/>
    </location>
</feature>
<evidence type="ECO:0000313" key="2">
    <source>
        <dbReference type="Proteomes" id="UP000789860"/>
    </source>
</evidence>
<keyword evidence="2" id="KW-1185">Reference proteome</keyword>
<organism evidence="1 2">
    <name type="scientific">Scutellospora calospora</name>
    <dbReference type="NCBI Taxonomy" id="85575"/>
    <lineage>
        <taxon>Eukaryota</taxon>
        <taxon>Fungi</taxon>
        <taxon>Fungi incertae sedis</taxon>
        <taxon>Mucoromycota</taxon>
        <taxon>Glomeromycotina</taxon>
        <taxon>Glomeromycetes</taxon>
        <taxon>Diversisporales</taxon>
        <taxon>Gigasporaceae</taxon>
        <taxon>Scutellospora</taxon>
    </lineage>
</organism>
<name>A0ACA9LQR5_9GLOM</name>
<evidence type="ECO:0000313" key="1">
    <source>
        <dbReference type="EMBL" id="CAG8539917.1"/>
    </source>
</evidence>
<accession>A0ACA9LQR5</accession>
<protein>
    <submittedName>
        <fullName evidence="1">6611_t:CDS:1</fullName>
    </submittedName>
</protein>
<reference evidence="1" key="1">
    <citation type="submission" date="2021-06" db="EMBL/GenBank/DDBJ databases">
        <authorList>
            <person name="Kallberg Y."/>
            <person name="Tangrot J."/>
            <person name="Rosling A."/>
        </authorList>
    </citation>
    <scope>NUCLEOTIDE SEQUENCE</scope>
    <source>
        <strain evidence="1">AU212A</strain>
    </source>
</reference>
<dbReference type="EMBL" id="CAJVPM010006919">
    <property type="protein sequence ID" value="CAG8539917.1"/>
    <property type="molecule type" value="Genomic_DNA"/>
</dbReference>
<sequence length="1133" mass="132669">VNIPDKKELIIDLRSIEQKYIDLFNVPIDLKIQKIKNELYTIGMTIPLRKFTREIDEITAELIDILNKKYPHPEGIFTRRLGTVKMVDKSNERYFTHLDVKDLDEKQENEIVDAVFDQLFPILGNSTLMSPEETLSKWHLSYSWGFPYRMLEGENLLRRKFIHKIGGRKVFIEKIYKYLEGNQVILSVSHVFMKDEVLKRSKVELKKKIRSIIAQDPLTYYHGMLVNGKQNKKFDPMGGCAIGMSSAHAMPPKIFEIYKMYKEYLAMDITAMNSTMTYPYLRMFKKIRKHSYENHPKCNAVGSIIDHYYDNLYNSYLWNMYTGEVKMKHQSHSTGQSTVSSDNTIYCLTLFVEAFTALTGLPAKDFFKSNYITAYGISLHTERKAIGSLNGIEFLSKVYTEEKADLEHVKIYVPEYEYTISYKHNHDKLLMKFDDIKKDPNKNKKYLLERLVGLANNCAYYPDIHAEYMKFYEKMILYYYGYLKNIRKRVPIKTYSEVMKLQYRRQEVEAFTLDMSPIEKAIQNMKVTLNEVDFKCEFLFQNYRNMLYCINLNLPTASKDTLFFDPNSYPICEEFIIERLFNLSSMVKDSKNRALWIPLNYMDSIDKVINEINNSKVPIITAKTGASKSTDFIQNLTTKYSKPKMYSGTTDIWDDDSHNVCIHGYLLALDKKFKDEDYIICIDEVHEIDEDSLILMERYKGHVICLSATPISVPNGVEIQLSKSRNLYQIEVVLSPIIHLSYTQYLKLHDTLAKTLGKKYQIILGRNEVIMEDTKECDIVIDSEFDMGRRNSKFVICPSSHTVFIQRKDRTGHTCDGVYVRKKLLYFSSETPISPKIPSCYNALLANPDVGVYLELVYSTNVIDADFLYARILSKRYNANTYYYSLVDVVTPIEQGILNSMNDNLTQGVFHAPNVGYKWNTKKKRQKIIYEHKFKYMKETKEKDIFKYKVFKDEDKKKDYTKLNWALDNIAKKLQKNYENIKQNDKFDPNTVNLEEMGKIDHTKKIKKQGEKTCMLYAKENSCTLRNEDINNHYLSCSICTYDSDSKLKICYSCLAYNSDYKMPSAWYFYDSLNICQPTINYSDFKEFICVEPAIIRNGIAPYHYVIHNDNQYWYRLKSQCGNTTLGLHNINC</sequence>